<evidence type="ECO:0000313" key="3">
    <source>
        <dbReference type="Proteomes" id="UP000248090"/>
    </source>
</evidence>
<keyword evidence="1" id="KW-0472">Membrane</keyword>
<keyword evidence="3" id="KW-1185">Reference proteome</keyword>
<dbReference type="Pfam" id="PF10990">
    <property type="entry name" value="DUF2809"/>
    <property type="match status" value="1"/>
</dbReference>
<protein>
    <recommendedName>
        <fullName evidence="4">DUF2809 domain-containing protein</fullName>
    </recommendedName>
</protein>
<dbReference type="EMBL" id="LAPT01000018">
    <property type="protein sequence ID" value="PXF32460.1"/>
    <property type="molecule type" value="Genomic_DNA"/>
</dbReference>
<name>A0ABX5M6E3_9GAMM</name>
<feature type="transmembrane region" description="Helical" evidence="1">
    <location>
        <begin position="37"/>
        <end position="56"/>
    </location>
</feature>
<dbReference type="InterPro" id="IPR021257">
    <property type="entry name" value="DUF2809"/>
</dbReference>
<dbReference type="Proteomes" id="UP000248090">
    <property type="component" value="Unassembled WGS sequence"/>
</dbReference>
<sequence length="128" mass="14805">MDFFRLTFNRNCFFWAIFWFLVEVAIARYIHDQLIRPFIGDVLVIVLLFYIARTFLALRDRTLVIGALLFAYAIEAGQYFHLVSLLGLEHYRLARIVIGSTFDVMDLLAYTLGGVLILLVRSGRATDH</sequence>
<reference evidence="2 3" key="1">
    <citation type="submission" date="2015-03" db="EMBL/GenBank/DDBJ databases">
        <authorList>
            <person name="Krishnan R."/>
            <person name="Midha S."/>
            <person name="Patil P.B."/>
            <person name="Rameshkumar N."/>
        </authorList>
    </citation>
    <scope>NUCLEOTIDE SEQUENCE [LARGE SCALE GENOMIC DNA]</scope>
    <source>
        <strain evidence="2 3">L1E11</strain>
    </source>
</reference>
<keyword evidence="1" id="KW-0812">Transmembrane</keyword>
<organism evidence="2 3">
    <name type="scientific">Pokkaliibacter plantistimulans</name>
    <dbReference type="NCBI Taxonomy" id="1635171"/>
    <lineage>
        <taxon>Bacteria</taxon>
        <taxon>Pseudomonadati</taxon>
        <taxon>Pseudomonadota</taxon>
        <taxon>Gammaproteobacteria</taxon>
        <taxon>Oceanospirillales</taxon>
        <taxon>Balneatrichaceae</taxon>
        <taxon>Pokkaliibacter</taxon>
    </lineage>
</organism>
<comment type="caution">
    <text evidence="2">The sequence shown here is derived from an EMBL/GenBank/DDBJ whole genome shotgun (WGS) entry which is preliminary data.</text>
</comment>
<proteinExistence type="predicted"/>
<gene>
    <name evidence="2" type="ORF">WH50_04330</name>
</gene>
<keyword evidence="1" id="KW-1133">Transmembrane helix</keyword>
<evidence type="ECO:0008006" key="4">
    <source>
        <dbReference type="Google" id="ProtNLM"/>
    </source>
</evidence>
<feature type="transmembrane region" description="Helical" evidence="1">
    <location>
        <begin position="12"/>
        <end position="31"/>
    </location>
</feature>
<feature type="transmembrane region" description="Helical" evidence="1">
    <location>
        <begin position="63"/>
        <end position="81"/>
    </location>
</feature>
<evidence type="ECO:0000313" key="2">
    <source>
        <dbReference type="EMBL" id="PXF32460.1"/>
    </source>
</evidence>
<dbReference type="RefSeq" id="WP_110186213.1">
    <property type="nucleotide sequence ID" value="NZ_CP177354.1"/>
</dbReference>
<evidence type="ECO:0000256" key="1">
    <source>
        <dbReference type="SAM" id="Phobius"/>
    </source>
</evidence>
<accession>A0ABX5M6E3</accession>
<feature type="transmembrane region" description="Helical" evidence="1">
    <location>
        <begin position="93"/>
        <end position="120"/>
    </location>
</feature>